<proteinExistence type="predicted"/>
<feature type="compositionally biased region" description="Basic and acidic residues" evidence="1">
    <location>
        <begin position="35"/>
        <end position="76"/>
    </location>
</feature>
<dbReference type="AlphaFoldDB" id="A0A4Q4MYS3"/>
<accession>A0A4Q4MYS3</accession>
<evidence type="ECO:0000313" key="2">
    <source>
        <dbReference type="EMBL" id="RYN63107.1"/>
    </source>
</evidence>
<protein>
    <submittedName>
        <fullName evidence="2">Uncharacterized protein</fullName>
    </submittedName>
</protein>
<sequence length="76" mass="9115">MTACLRPLPPRGEDDKRVEMSELAEVDELYNQKTAQEKRDARAKERRERDRLQAEQVKEVAERKAEEERQRLARDY</sequence>
<dbReference type="EMBL" id="PDXD01000088">
    <property type="protein sequence ID" value="RYN63107.1"/>
    <property type="molecule type" value="Genomic_DNA"/>
</dbReference>
<evidence type="ECO:0000313" key="3">
    <source>
        <dbReference type="Proteomes" id="UP000291422"/>
    </source>
</evidence>
<organism evidence="2 3">
    <name type="scientific">Alternaria alternata</name>
    <name type="common">Alternaria rot fungus</name>
    <name type="synonym">Torula alternata</name>
    <dbReference type="NCBI Taxonomy" id="5599"/>
    <lineage>
        <taxon>Eukaryota</taxon>
        <taxon>Fungi</taxon>
        <taxon>Dikarya</taxon>
        <taxon>Ascomycota</taxon>
        <taxon>Pezizomycotina</taxon>
        <taxon>Dothideomycetes</taxon>
        <taxon>Pleosporomycetidae</taxon>
        <taxon>Pleosporales</taxon>
        <taxon>Pleosporineae</taxon>
        <taxon>Pleosporaceae</taxon>
        <taxon>Alternaria</taxon>
        <taxon>Alternaria sect. Alternaria</taxon>
        <taxon>Alternaria alternata complex</taxon>
    </lineage>
</organism>
<reference evidence="3" key="1">
    <citation type="journal article" date="2019" name="bioRxiv">
        <title>Genomics, evolutionary history and diagnostics of the Alternaria alternata species group including apple and Asian pear pathotypes.</title>
        <authorList>
            <person name="Armitage A.D."/>
            <person name="Cockerton H.M."/>
            <person name="Sreenivasaprasad S."/>
            <person name="Woodhall J.W."/>
            <person name="Lane C.R."/>
            <person name="Harrison R.J."/>
            <person name="Clarkson J.P."/>
        </authorList>
    </citation>
    <scope>NUCLEOTIDE SEQUENCE [LARGE SCALE GENOMIC DNA]</scope>
    <source>
        <strain evidence="3">FERA 1177</strain>
    </source>
</reference>
<dbReference type="Proteomes" id="UP000291422">
    <property type="component" value="Unassembled WGS sequence"/>
</dbReference>
<name>A0A4Q4MYS3_ALTAL</name>
<comment type="caution">
    <text evidence="2">The sequence shown here is derived from an EMBL/GenBank/DDBJ whole genome shotgun (WGS) entry which is preliminary data.</text>
</comment>
<evidence type="ECO:0000256" key="1">
    <source>
        <dbReference type="SAM" id="MobiDB-lite"/>
    </source>
</evidence>
<gene>
    <name evidence="2" type="ORF">AA0117_g12785</name>
</gene>
<feature type="region of interest" description="Disordered" evidence="1">
    <location>
        <begin position="28"/>
        <end position="76"/>
    </location>
</feature>